<dbReference type="EMBL" id="VDLU01000002">
    <property type="protein sequence ID" value="TNJ29184.1"/>
    <property type="molecule type" value="Genomic_DNA"/>
</dbReference>
<dbReference type="AlphaFoldDB" id="A0A4Z1STG7"/>
<dbReference type="InterPro" id="IPR050869">
    <property type="entry name" value="H3K4_H4K5_MeTrfase"/>
</dbReference>
<proteinExistence type="predicted"/>
<sequence>MDQDVFLYYDALLTGTVLKVSQSTVPNTDMKGLFLTEAHPANEALLSEAPLHSWVSPGYMATIYGNGEGIDGTERERSRLYCFECMRPIAGIEERVPCKFVKTTEQESKRCRHIYCSEECRDKHIFLGHGALCTSLHKEGSDLIYKAMSIPSTDVPYTLYTIIEVLGHIICKEGYYLLQTENEMLSLQYAFHPFALFEGSSLAEVIDLDVHTILKIILQVLNMESIYEHIFPDIAFEQAMFSLSKATLFSEEMIRHLISLLSLNCYTLRDRYGFERGSALYSILSCCNHSCAPNVRVQMDPDKNGSVIDLVLLTDGAANSELFISYLSIEELGLPTRARRDRLKSWGFRCTCPRCESQDEDEGEKESS</sequence>
<dbReference type="PROSITE" id="PS50280">
    <property type="entry name" value="SET"/>
    <property type="match status" value="1"/>
</dbReference>
<evidence type="ECO:0000313" key="2">
    <source>
        <dbReference type="EMBL" id="TNJ29184.1"/>
    </source>
</evidence>
<accession>A0A4Z1STG7</accession>
<dbReference type="Pfam" id="PF00856">
    <property type="entry name" value="SET"/>
    <property type="match status" value="1"/>
</dbReference>
<comment type="caution">
    <text evidence="2">The sequence shown here is derived from an EMBL/GenBank/DDBJ whole genome shotgun (WGS) entry which is preliminary data.</text>
</comment>
<dbReference type="InterPro" id="IPR046341">
    <property type="entry name" value="SET_dom_sf"/>
</dbReference>
<dbReference type="SUPFAM" id="SSF82199">
    <property type="entry name" value="SET domain"/>
    <property type="match status" value="1"/>
</dbReference>
<organism evidence="2 3">
    <name type="scientific">Giardia muris</name>
    <dbReference type="NCBI Taxonomy" id="5742"/>
    <lineage>
        <taxon>Eukaryota</taxon>
        <taxon>Metamonada</taxon>
        <taxon>Diplomonadida</taxon>
        <taxon>Hexamitidae</taxon>
        <taxon>Giardiinae</taxon>
        <taxon>Giardia</taxon>
    </lineage>
</organism>
<dbReference type="CDD" id="cd20071">
    <property type="entry name" value="SET_SMYD"/>
    <property type="match status" value="1"/>
</dbReference>
<dbReference type="PANTHER" id="PTHR12197:SF251">
    <property type="entry name" value="EG:BACR7C10.4 PROTEIN"/>
    <property type="match status" value="1"/>
</dbReference>
<dbReference type="InterPro" id="IPR001214">
    <property type="entry name" value="SET_dom"/>
</dbReference>
<dbReference type="VEuPathDB" id="GiardiaDB:GMRT_14952"/>
<evidence type="ECO:0000259" key="1">
    <source>
        <dbReference type="PROSITE" id="PS50280"/>
    </source>
</evidence>
<reference evidence="2 3" key="1">
    <citation type="submission" date="2019-05" db="EMBL/GenBank/DDBJ databases">
        <title>The compact genome of Giardia muris reveals important steps in the evolution of intestinal protozoan parasites.</title>
        <authorList>
            <person name="Xu F."/>
            <person name="Jimenez-Gonzalez A."/>
            <person name="Einarsson E."/>
            <person name="Astvaldsson A."/>
            <person name="Peirasmaki D."/>
            <person name="Eckmann L."/>
            <person name="Andersson J.O."/>
            <person name="Svard S.G."/>
            <person name="Jerlstrom-Hultqvist J."/>
        </authorList>
    </citation>
    <scope>NUCLEOTIDE SEQUENCE [LARGE SCALE GENOMIC DNA]</scope>
    <source>
        <strain evidence="2 3">Roberts-Thomson</strain>
    </source>
</reference>
<dbReference type="Gene3D" id="2.170.270.10">
    <property type="entry name" value="SET domain"/>
    <property type="match status" value="1"/>
</dbReference>
<gene>
    <name evidence="2" type="ORF">GMRT_14952</name>
</gene>
<keyword evidence="3" id="KW-1185">Reference proteome</keyword>
<dbReference type="Proteomes" id="UP000315496">
    <property type="component" value="Chromosome 2"/>
</dbReference>
<protein>
    <submittedName>
        <fullName evidence="2">SET domain-containing protein</fullName>
    </submittedName>
</protein>
<name>A0A4Z1STG7_GIAMU</name>
<dbReference type="GO" id="GO:0005634">
    <property type="term" value="C:nucleus"/>
    <property type="evidence" value="ECO:0007669"/>
    <property type="project" value="TreeGrafter"/>
</dbReference>
<dbReference type="PANTHER" id="PTHR12197">
    <property type="entry name" value="HISTONE-LYSINE N-METHYLTRANSFERASE SMYD"/>
    <property type="match status" value="1"/>
</dbReference>
<feature type="domain" description="SET" evidence="1">
    <location>
        <begin position="18"/>
        <end position="327"/>
    </location>
</feature>
<dbReference type="OrthoDB" id="438641at2759"/>
<evidence type="ECO:0000313" key="3">
    <source>
        <dbReference type="Proteomes" id="UP000315496"/>
    </source>
</evidence>